<accession>A0ABQ9E0E5</accession>
<dbReference type="PROSITE" id="PS00652">
    <property type="entry name" value="TNFR_NGFR_1"/>
    <property type="match status" value="1"/>
</dbReference>
<reference evidence="5 6" key="1">
    <citation type="submission" date="2022-12" db="EMBL/GenBank/DDBJ databases">
        <title>Chromosome-level genome of Tegillarca granosa.</title>
        <authorList>
            <person name="Kim J."/>
        </authorList>
    </citation>
    <scope>NUCLEOTIDE SEQUENCE [LARGE SCALE GENOMIC DNA]</scope>
    <source>
        <strain evidence="5">Teg-2019</strain>
        <tissue evidence="5">Adductor muscle</tissue>
    </source>
</reference>
<dbReference type="Gene3D" id="2.10.50.10">
    <property type="entry name" value="Tumor Necrosis Factor Receptor, subunit A, domain 2"/>
    <property type="match status" value="1"/>
</dbReference>
<dbReference type="EMBL" id="JARBDR010000921">
    <property type="protein sequence ID" value="KAJ8298717.1"/>
    <property type="molecule type" value="Genomic_DNA"/>
</dbReference>
<feature type="disulfide bond" evidence="1">
    <location>
        <begin position="49"/>
        <end position="67"/>
    </location>
</feature>
<keyword evidence="6" id="KW-1185">Reference proteome</keyword>
<dbReference type="Proteomes" id="UP001217089">
    <property type="component" value="Unassembled WGS sequence"/>
</dbReference>
<feature type="disulfide bond" evidence="1">
    <location>
        <begin position="46"/>
        <end position="59"/>
    </location>
</feature>
<keyword evidence="2" id="KW-1133">Transmembrane helix</keyword>
<keyword evidence="1" id="KW-1015">Disulfide bond</keyword>
<keyword evidence="3" id="KW-0732">Signal</keyword>
<feature type="chain" id="PRO_5047206137" description="TNFR-Cys domain-containing protein" evidence="3">
    <location>
        <begin position="18"/>
        <end position="257"/>
    </location>
</feature>
<keyword evidence="2" id="KW-0812">Transmembrane</keyword>
<proteinExistence type="predicted"/>
<comment type="caution">
    <text evidence="5">The sequence shown here is derived from an EMBL/GenBank/DDBJ whole genome shotgun (WGS) entry which is preliminary data.</text>
</comment>
<dbReference type="PROSITE" id="PS50050">
    <property type="entry name" value="TNFR_NGFR_2"/>
    <property type="match status" value="1"/>
</dbReference>
<sequence length="257" mass="28590">MEYKYFIFCITVAFVTATNHESDDGSNLNCPPKNYFDFSSNKCKECTKCGSNQIIRKPCELLSDARCGPFFEFDKFHQAKNNNLLPAYGNGSKNGPFSGGSAKIHVEHIDNSEFATDHTDGNVDPSAPVEVNKDEKWYTLAMVLLGVLCVVSLFVVLYIVMNGRKAKFTTPLTTPQVPRYVEMTSRDRLKKTPTTTYTEETDDSGSNNRVIINPYLPICGNESVEYDADNSGQTVSSTSTNYVYFKAPSTRPEAAEV</sequence>
<comment type="caution">
    <text evidence="1">Lacks conserved residue(s) required for the propagation of feature annotation.</text>
</comment>
<protein>
    <recommendedName>
        <fullName evidence="4">TNFR-Cys domain-containing protein</fullName>
    </recommendedName>
</protein>
<name>A0ABQ9E0E5_TEGGR</name>
<evidence type="ECO:0000313" key="5">
    <source>
        <dbReference type="EMBL" id="KAJ8298717.1"/>
    </source>
</evidence>
<evidence type="ECO:0000256" key="3">
    <source>
        <dbReference type="SAM" id="SignalP"/>
    </source>
</evidence>
<evidence type="ECO:0000313" key="6">
    <source>
        <dbReference type="Proteomes" id="UP001217089"/>
    </source>
</evidence>
<feature type="signal peptide" evidence="3">
    <location>
        <begin position="1"/>
        <end position="17"/>
    </location>
</feature>
<feature type="transmembrane region" description="Helical" evidence="2">
    <location>
        <begin position="137"/>
        <end position="160"/>
    </location>
</feature>
<feature type="domain" description="TNFR-Cys" evidence="4">
    <location>
        <begin position="29"/>
        <end position="67"/>
    </location>
</feature>
<evidence type="ECO:0000256" key="2">
    <source>
        <dbReference type="SAM" id="Phobius"/>
    </source>
</evidence>
<organism evidence="5 6">
    <name type="scientific">Tegillarca granosa</name>
    <name type="common">Malaysian cockle</name>
    <name type="synonym">Anadara granosa</name>
    <dbReference type="NCBI Taxonomy" id="220873"/>
    <lineage>
        <taxon>Eukaryota</taxon>
        <taxon>Metazoa</taxon>
        <taxon>Spiralia</taxon>
        <taxon>Lophotrochozoa</taxon>
        <taxon>Mollusca</taxon>
        <taxon>Bivalvia</taxon>
        <taxon>Autobranchia</taxon>
        <taxon>Pteriomorphia</taxon>
        <taxon>Arcoida</taxon>
        <taxon>Arcoidea</taxon>
        <taxon>Arcidae</taxon>
        <taxon>Tegillarca</taxon>
    </lineage>
</organism>
<keyword evidence="2" id="KW-0472">Membrane</keyword>
<evidence type="ECO:0000256" key="1">
    <source>
        <dbReference type="PROSITE-ProRule" id="PRU00206"/>
    </source>
</evidence>
<gene>
    <name evidence="5" type="ORF">KUTeg_022777</name>
</gene>
<dbReference type="InterPro" id="IPR001368">
    <property type="entry name" value="TNFR/NGFR_Cys_rich_reg"/>
</dbReference>
<evidence type="ECO:0000259" key="4">
    <source>
        <dbReference type="PROSITE" id="PS50050"/>
    </source>
</evidence>
<feature type="repeat" description="TNFR-Cys" evidence="1">
    <location>
        <begin position="29"/>
        <end position="67"/>
    </location>
</feature>